<dbReference type="STRING" id="445971.ANASTE_00720"/>
<reference evidence="1" key="2">
    <citation type="submission" date="2013-08" db="EMBL/GenBank/DDBJ databases">
        <title>Draft genome sequence of Anaerofustis stercorihominis (DSM 17244).</title>
        <authorList>
            <person name="Sudarsanam P."/>
            <person name="Ley R."/>
            <person name="Guruge J."/>
            <person name="Turnbaugh P.J."/>
            <person name="Mahowald M."/>
            <person name="Liep D."/>
            <person name="Gordon J."/>
        </authorList>
    </citation>
    <scope>NUCLEOTIDE SEQUENCE</scope>
    <source>
        <strain evidence="1">DSM 17244</strain>
    </source>
</reference>
<evidence type="ECO:0000313" key="1">
    <source>
        <dbReference type="EMBL" id="EDS73005.1"/>
    </source>
</evidence>
<dbReference type="Proteomes" id="UP000005178">
    <property type="component" value="Unassembled WGS sequence"/>
</dbReference>
<keyword evidence="2" id="KW-1185">Reference proteome</keyword>
<proteinExistence type="predicted"/>
<protein>
    <submittedName>
        <fullName evidence="1">Uncharacterized protein</fullName>
    </submittedName>
</protein>
<dbReference type="HOGENOM" id="CLU_1329682_0_0_9"/>
<dbReference type="AlphaFoldDB" id="B1C7L8"/>
<evidence type="ECO:0000313" key="2">
    <source>
        <dbReference type="Proteomes" id="UP000005178"/>
    </source>
</evidence>
<comment type="caution">
    <text evidence="1">The sequence shown here is derived from an EMBL/GenBank/DDBJ whole genome shotgun (WGS) entry which is preliminary data.</text>
</comment>
<dbReference type="EMBL" id="ABIL02000005">
    <property type="protein sequence ID" value="EDS73005.1"/>
    <property type="molecule type" value="Genomic_DNA"/>
</dbReference>
<gene>
    <name evidence="1" type="ORF">ANASTE_00720</name>
</gene>
<accession>B1C7L8</accession>
<name>B1C7L8_9FIRM</name>
<sequence>MGEKIMSIQSIKEIKKYILALVEEYSTTNMYTSDDEDINKKLLPLIHMQYIYLANQEGLKRKKVINVADNTSNEKEYTPYSLGSSCSKLLGVRVIDSKTNEIEYYYLNKRLYIRNDFYGVIEAEYRIYAEDLTEIDEKDINDTELDLSQDTVMALCYLVAGDILKTDVSANYSAFDTKAQQYIGALDISKSDIIGVVRPMGFGGGL</sequence>
<reference evidence="1" key="1">
    <citation type="submission" date="2008-01" db="EMBL/GenBank/DDBJ databases">
        <authorList>
            <person name="Fulton L."/>
            <person name="Clifton S."/>
            <person name="Fulton B."/>
            <person name="Xu J."/>
            <person name="Minx P."/>
            <person name="Pepin K.H."/>
            <person name="Johnson M."/>
            <person name="Thiruvilangam P."/>
            <person name="Bhonagiri V."/>
            <person name="Nash W.E."/>
            <person name="Mardis E.R."/>
            <person name="Wilson R.K."/>
        </authorList>
    </citation>
    <scope>NUCLEOTIDE SEQUENCE [LARGE SCALE GENOMIC DNA]</scope>
    <source>
        <strain evidence="1">DSM 17244</strain>
    </source>
</reference>
<organism evidence="1 2">
    <name type="scientific">Anaerofustis stercorihominis DSM 17244</name>
    <dbReference type="NCBI Taxonomy" id="445971"/>
    <lineage>
        <taxon>Bacteria</taxon>
        <taxon>Bacillati</taxon>
        <taxon>Bacillota</taxon>
        <taxon>Clostridia</taxon>
        <taxon>Eubacteriales</taxon>
        <taxon>Eubacteriaceae</taxon>
        <taxon>Anaerofustis</taxon>
    </lineage>
</organism>